<reference evidence="2 3" key="1">
    <citation type="submission" date="2022-07" db="EMBL/GenBank/DDBJ databases">
        <title>Two temperate virus in Haloterrigena jeotgali A29.</title>
        <authorList>
            <person name="Deng X."/>
        </authorList>
    </citation>
    <scope>NUCLEOTIDE SEQUENCE [LARGE SCALE GENOMIC DNA]</scope>
    <source>
        <strain evidence="2 3">A29</strain>
    </source>
</reference>
<protein>
    <submittedName>
        <fullName evidence="2">BZIP transcription factor</fullName>
    </submittedName>
</protein>
<dbReference type="GeneID" id="84215875"/>
<dbReference type="CDD" id="cd14686">
    <property type="entry name" value="bZIP"/>
    <property type="match status" value="1"/>
</dbReference>
<keyword evidence="1" id="KW-0175">Coiled coil</keyword>
<evidence type="ECO:0000313" key="3">
    <source>
        <dbReference type="Proteomes" id="UP001224926"/>
    </source>
</evidence>
<gene>
    <name evidence="2" type="ORF">NP511_18000</name>
</gene>
<name>A0AAF0PD55_9EURY</name>
<accession>A0AAF0PD55</accession>
<sequence length="280" mass="30448">MKRVLAALLALSLLTPAAVAADTAEDCTGEVGNATVDDLCDRVESLEETNDELSDENVELEREVAELETELNDSRGFPPAMKEEMKAMGAWNPYEDEPATIIVRETGFFPMVYQYVGPGNGDANGIGGENTGGNFNGMNAWKRVAEAEQAKNQIENNGTFSFSIEYGLAGMNTTYTANTMGEYEATLDNLERDLNTPQGFAAWADWENDNRQSAETWSTVGLVGGAAAIVGVGIASAHIESRVGIVSRRQQKKKREKVTKQAAGAQKPSLIERLKRRFGR</sequence>
<dbReference type="Proteomes" id="UP001224926">
    <property type="component" value="Chromosome"/>
</dbReference>
<dbReference type="EMBL" id="CP101873">
    <property type="protein sequence ID" value="WMT07269.1"/>
    <property type="molecule type" value="Genomic_DNA"/>
</dbReference>
<feature type="coiled-coil region" evidence="1">
    <location>
        <begin position="36"/>
        <end position="77"/>
    </location>
</feature>
<keyword evidence="3" id="KW-1185">Reference proteome</keyword>
<dbReference type="AlphaFoldDB" id="A0AAF0PD55"/>
<organism evidence="2 3">
    <name type="scientific">Natrinema thermotolerans</name>
    <dbReference type="NCBI Taxonomy" id="121872"/>
    <lineage>
        <taxon>Archaea</taxon>
        <taxon>Methanobacteriati</taxon>
        <taxon>Methanobacteriota</taxon>
        <taxon>Stenosarchaea group</taxon>
        <taxon>Halobacteria</taxon>
        <taxon>Halobacteriales</taxon>
        <taxon>Natrialbaceae</taxon>
        <taxon>Natrinema</taxon>
    </lineage>
</organism>
<dbReference type="RefSeq" id="WP_049966552.1">
    <property type="nucleotide sequence ID" value="NZ_CP101873.1"/>
</dbReference>
<evidence type="ECO:0000256" key="1">
    <source>
        <dbReference type="SAM" id="Coils"/>
    </source>
</evidence>
<proteinExistence type="predicted"/>
<dbReference type="GeneID" id="39864358"/>
<evidence type="ECO:0000313" key="2">
    <source>
        <dbReference type="EMBL" id="WMT07269.1"/>
    </source>
</evidence>